<keyword evidence="10" id="KW-1185">Reference proteome</keyword>
<dbReference type="Proteomes" id="UP000270697">
    <property type="component" value="Unassembled WGS sequence"/>
</dbReference>
<evidence type="ECO:0008006" key="11">
    <source>
        <dbReference type="Google" id="ProtNLM"/>
    </source>
</evidence>
<keyword evidence="2" id="KW-0547">Nucleotide-binding</keyword>
<feature type="transmembrane region" description="Helical" evidence="4">
    <location>
        <begin position="64"/>
        <end position="85"/>
    </location>
</feature>
<dbReference type="OrthoDB" id="5145029at2"/>
<evidence type="ECO:0000313" key="8">
    <source>
        <dbReference type="EMBL" id="SFM96925.1"/>
    </source>
</evidence>
<dbReference type="InterPro" id="IPR009080">
    <property type="entry name" value="tRNAsynth_Ia_anticodon-bd"/>
</dbReference>
<keyword evidence="4" id="KW-1133">Transmembrane helix</keyword>
<accession>A0A1I4V6Y1</accession>
<feature type="transmembrane region" description="Helical" evidence="4">
    <location>
        <begin position="21"/>
        <end position="44"/>
    </location>
</feature>
<gene>
    <name evidence="7" type="ORF">ATL45_4511</name>
    <name evidence="8" type="ORF">SAMN05421805_10244</name>
</gene>
<evidence type="ECO:0000313" key="7">
    <source>
        <dbReference type="EMBL" id="RKT86151.1"/>
    </source>
</evidence>
<organism evidence="8 9">
    <name type="scientific">Saccharopolyspora antimicrobica</name>
    <dbReference type="NCBI Taxonomy" id="455193"/>
    <lineage>
        <taxon>Bacteria</taxon>
        <taxon>Bacillati</taxon>
        <taxon>Actinomycetota</taxon>
        <taxon>Actinomycetes</taxon>
        <taxon>Pseudonocardiales</taxon>
        <taxon>Pseudonocardiaceae</taxon>
        <taxon>Saccharopolyspora</taxon>
    </lineage>
</organism>
<sequence>MAAEPGPTTVAEHALLRRGTWVICPLVGALLLLLLRLASGWVAGLSWAPFQGVFELAASVADPWGTIGAVAIGAFIGFGFAGLFAKERLTVTVAPERLTLGIGDTEQHLDRAEVDAVFVDGKDFVVLDAAGAELIRRRSELDRKELRKAFAGHGYPWRDGDPHEYKLWDDDSSELPLRINALLADRERALRKRDHKEAALLRAELAERGIVVRDSQRRQYWRSVASS</sequence>
<feature type="domain" description="Cysteinyl-tRNA ligase anticodon binding" evidence="5">
    <location>
        <begin position="173"/>
        <end position="222"/>
    </location>
</feature>
<dbReference type="Pfam" id="PF23494">
    <property type="entry name" value="bPH_10"/>
    <property type="match status" value="1"/>
</dbReference>
<dbReference type="InterPro" id="IPR057798">
    <property type="entry name" value="PH_YqeB"/>
</dbReference>
<protein>
    <recommendedName>
        <fullName evidence="11">DUF308 domain-containing protein</fullName>
    </recommendedName>
</protein>
<evidence type="ECO:0000259" key="6">
    <source>
        <dbReference type="Pfam" id="PF23494"/>
    </source>
</evidence>
<evidence type="ECO:0000256" key="4">
    <source>
        <dbReference type="SAM" id="Phobius"/>
    </source>
</evidence>
<dbReference type="EMBL" id="FOUP01000002">
    <property type="protein sequence ID" value="SFM96925.1"/>
    <property type="molecule type" value="Genomic_DNA"/>
</dbReference>
<proteinExistence type="predicted"/>
<evidence type="ECO:0000256" key="1">
    <source>
        <dbReference type="ARBA" id="ARBA00022598"/>
    </source>
</evidence>
<evidence type="ECO:0000313" key="9">
    <source>
        <dbReference type="Proteomes" id="UP000199398"/>
    </source>
</evidence>
<dbReference type="SUPFAM" id="SSF47323">
    <property type="entry name" value="Anticodon-binding domain of a subclass of class I aminoacyl-tRNA synthetases"/>
    <property type="match status" value="1"/>
</dbReference>
<evidence type="ECO:0000256" key="2">
    <source>
        <dbReference type="ARBA" id="ARBA00022741"/>
    </source>
</evidence>
<dbReference type="EMBL" id="RBXX01000002">
    <property type="protein sequence ID" value="RKT86151.1"/>
    <property type="molecule type" value="Genomic_DNA"/>
</dbReference>
<keyword evidence="4" id="KW-0812">Transmembrane</keyword>
<evidence type="ECO:0000313" key="10">
    <source>
        <dbReference type="Proteomes" id="UP000270697"/>
    </source>
</evidence>
<dbReference type="GO" id="GO:0006418">
    <property type="term" value="P:tRNA aminoacylation for protein translation"/>
    <property type="evidence" value="ECO:0007669"/>
    <property type="project" value="InterPro"/>
</dbReference>
<dbReference type="STRING" id="455193.SAMN05421805_10244"/>
<keyword evidence="3" id="KW-0067">ATP-binding</keyword>
<dbReference type="Gene3D" id="1.20.120.1910">
    <property type="entry name" value="Cysteine-tRNA ligase, C-terminal anti-codon recognition domain"/>
    <property type="match status" value="1"/>
</dbReference>
<reference evidence="7 10" key="2">
    <citation type="submission" date="2018-10" db="EMBL/GenBank/DDBJ databases">
        <title>Sequencing the genomes of 1000 actinobacteria strains.</title>
        <authorList>
            <person name="Klenk H.-P."/>
        </authorList>
    </citation>
    <scope>NUCLEOTIDE SEQUENCE [LARGE SCALE GENOMIC DNA]</scope>
    <source>
        <strain evidence="7 10">DSM 45119</strain>
    </source>
</reference>
<reference evidence="8 9" key="1">
    <citation type="submission" date="2016-10" db="EMBL/GenBank/DDBJ databases">
        <authorList>
            <person name="de Groot N.N."/>
        </authorList>
    </citation>
    <scope>NUCLEOTIDE SEQUENCE [LARGE SCALE GENOMIC DNA]</scope>
    <source>
        <strain evidence="8 9">CPCC 201259</strain>
    </source>
</reference>
<dbReference type="InterPro" id="IPR056411">
    <property type="entry name" value="CysS_C"/>
</dbReference>
<dbReference type="RefSeq" id="WP_143121567.1">
    <property type="nucleotide sequence ID" value="NZ_FOUP01000002.1"/>
</dbReference>
<keyword evidence="1" id="KW-0436">Ligase</keyword>
<dbReference type="GO" id="GO:0005524">
    <property type="term" value="F:ATP binding"/>
    <property type="evidence" value="ECO:0007669"/>
    <property type="project" value="UniProtKB-KW"/>
</dbReference>
<dbReference type="Pfam" id="PF23493">
    <property type="entry name" value="CysS_C"/>
    <property type="match status" value="1"/>
</dbReference>
<name>A0A1I4V6Y1_9PSEU</name>
<keyword evidence="4" id="KW-0472">Membrane</keyword>
<dbReference type="AlphaFoldDB" id="A0A1I4V6Y1"/>
<dbReference type="Proteomes" id="UP000199398">
    <property type="component" value="Unassembled WGS sequence"/>
</dbReference>
<dbReference type="GO" id="GO:0004812">
    <property type="term" value="F:aminoacyl-tRNA ligase activity"/>
    <property type="evidence" value="ECO:0007669"/>
    <property type="project" value="InterPro"/>
</dbReference>
<evidence type="ECO:0000256" key="3">
    <source>
        <dbReference type="ARBA" id="ARBA00022840"/>
    </source>
</evidence>
<evidence type="ECO:0000259" key="5">
    <source>
        <dbReference type="Pfam" id="PF23493"/>
    </source>
</evidence>
<feature type="domain" description="YqeB PH" evidence="6">
    <location>
        <begin position="8"/>
        <end position="158"/>
    </location>
</feature>